<dbReference type="AlphaFoldDB" id="A0A151M0C5"/>
<sequence>MTAENHLADTQAWRVEDIAHEDALDCADQEFQVQFLALVRKCVEALWDQSAPVAMAVEATEDDYWRLGTWTPSWP</sequence>
<gene>
    <name evidence="1" type="ORF">Y1Q_0011566</name>
</gene>
<dbReference type="EMBL" id="AKHW03006853">
    <property type="protein sequence ID" value="KYO17930.1"/>
    <property type="molecule type" value="Genomic_DNA"/>
</dbReference>
<organism evidence="1 2">
    <name type="scientific">Alligator mississippiensis</name>
    <name type="common">American alligator</name>
    <dbReference type="NCBI Taxonomy" id="8496"/>
    <lineage>
        <taxon>Eukaryota</taxon>
        <taxon>Metazoa</taxon>
        <taxon>Chordata</taxon>
        <taxon>Craniata</taxon>
        <taxon>Vertebrata</taxon>
        <taxon>Euteleostomi</taxon>
        <taxon>Archelosauria</taxon>
        <taxon>Archosauria</taxon>
        <taxon>Crocodylia</taxon>
        <taxon>Alligatoridae</taxon>
        <taxon>Alligatorinae</taxon>
        <taxon>Alligator</taxon>
    </lineage>
</organism>
<reference evidence="1 2" key="1">
    <citation type="journal article" date="2012" name="Genome Biol.">
        <title>Sequencing three crocodilian genomes to illuminate the evolution of archosaurs and amniotes.</title>
        <authorList>
            <person name="St John J.A."/>
            <person name="Braun E.L."/>
            <person name="Isberg S.R."/>
            <person name="Miles L.G."/>
            <person name="Chong A.Y."/>
            <person name="Gongora J."/>
            <person name="Dalzell P."/>
            <person name="Moran C."/>
            <person name="Bed'hom B."/>
            <person name="Abzhanov A."/>
            <person name="Burgess S.C."/>
            <person name="Cooksey A.M."/>
            <person name="Castoe T.A."/>
            <person name="Crawford N.G."/>
            <person name="Densmore L.D."/>
            <person name="Drew J.C."/>
            <person name="Edwards S.V."/>
            <person name="Faircloth B.C."/>
            <person name="Fujita M.K."/>
            <person name="Greenwold M.J."/>
            <person name="Hoffmann F.G."/>
            <person name="Howard J.M."/>
            <person name="Iguchi T."/>
            <person name="Janes D.E."/>
            <person name="Khan S.Y."/>
            <person name="Kohno S."/>
            <person name="de Koning A.J."/>
            <person name="Lance S.L."/>
            <person name="McCarthy F.M."/>
            <person name="McCormack J.E."/>
            <person name="Merchant M.E."/>
            <person name="Peterson D.G."/>
            <person name="Pollock D.D."/>
            <person name="Pourmand N."/>
            <person name="Raney B.J."/>
            <person name="Roessler K.A."/>
            <person name="Sanford J.R."/>
            <person name="Sawyer R.H."/>
            <person name="Schmidt C.J."/>
            <person name="Triplett E.W."/>
            <person name="Tuberville T.D."/>
            <person name="Venegas-Anaya M."/>
            <person name="Howard J.T."/>
            <person name="Jarvis E.D."/>
            <person name="Guillette L.J.Jr."/>
            <person name="Glenn T.C."/>
            <person name="Green R.E."/>
            <person name="Ray D.A."/>
        </authorList>
    </citation>
    <scope>NUCLEOTIDE SEQUENCE [LARGE SCALE GENOMIC DNA]</scope>
    <source>
        <strain evidence="1">KSC_2009_1</strain>
    </source>
</reference>
<keyword evidence="2" id="KW-1185">Reference proteome</keyword>
<comment type="caution">
    <text evidence="1">The sequence shown here is derived from an EMBL/GenBank/DDBJ whole genome shotgun (WGS) entry which is preliminary data.</text>
</comment>
<accession>A0A151M0C5</accession>
<evidence type="ECO:0000313" key="1">
    <source>
        <dbReference type="EMBL" id="KYO17930.1"/>
    </source>
</evidence>
<evidence type="ECO:0000313" key="2">
    <source>
        <dbReference type="Proteomes" id="UP000050525"/>
    </source>
</evidence>
<name>A0A151M0C5_ALLMI</name>
<protein>
    <submittedName>
        <fullName evidence="1">Uncharacterized protein</fullName>
    </submittedName>
</protein>
<dbReference type="Proteomes" id="UP000050525">
    <property type="component" value="Unassembled WGS sequence"/>
</dbReference>
<proteinExistence type="predicted"/>